<feature type="region of interest" description="Disordered" evidence="3">
    <location>
        <begin position="1318"/>
        <end position="1400"/>
    </location>
</feature>
<sequence>MKIIDCVTPGVSLSSVEEAVNHSGPVRTKVFSGSISALSEVVDSLGERKVADGNDECFETAIIVPPHGFVANTLGGPGHSTDNPAILIDDSGNVPDLIRKSSWRTYNFEVSKYHNYVADNVRVHNDSILSFLSDDERANVVNLDRGKDGRVDFAVVDLDTETTSGNLEVEKIYRADPAGGFDAIVETTESDGLGNVYYSRQVRNPDNSFETVVERQPLYGQFQGEAAGRALTPFLSRALIGDDANLFAEIATDTFLGTILENLGGTLGAFVDRTAKNVGDLDIAEQLEDISTGVFEDFGQELVVNGLNATIGAVNQLILAEVFGSAQDDSFGESLVRSFSSAALDDFVTTGVGKLLGKEFFGDLFQSLGFRPDQVKQIQTAFVPTNFVSAAEIAAGAEGVTTVIPGTEGIANGIGIDPVSLIISTVINEILPPLETTEGAIASAITGAVLGAWKAFSNLFGAASLGVGAIVSFFVGKIFDSLFDKDPQAFTHVGLDEEIGRFVLLDTYSDDGGNRQLSKDLAQSYVDAMNAFLDSIMSNSNNFNEFERSFGHYEEALKNAGRNGQTFSDFRETFLNAYVDDLIDAKINDGQLTAVKAFEDLDVAQLRQDYRLKLLLDAVEDTRVVTYVGGRVDPDATYEYTKGTAYAVDYADNLREKLEYLLENGLSIAIQDEGRISVFSTVARRHVGGGQDSVEEWVATTKRFDAQTTLAIKQLVGSGVLKDLLNQYDFITYDELLALGGVPQNVLSDEGIYSQVTSTLQIADDYHNYLENQEEIDALIAQSPNSAFAGGWVATISYANQLGLTGDFRENGDSVGNNFFAAGGDDNIRGNAGDDDIRTYAGNDTIHGGSGDDTLDAGVGKNIVRGGSGNDVFRVSSTFGETQVIDADGEGEDQLLFDVRFNNIDVTFDENLDGFVADWSNGSVNAQGIEKIAFRFARDGAGNEVVYEVELDDIQQNSSDTSQLNGSNRSDLLEFGAAGGLETARIYSGNGGSDLYIYRKEMGDVIIQGETVSSGDNDRLVLRDVSFDDVEISTIFDGGQRYLQLTWQDDEESGSILIADFGSHLEQIQFSDGQILNETHFGITDEDALNARSGDELLIADPQLNLLFDTLNEFEVLVSSRTYTVTTGTGESSEREIVREVDYADTFREKLEYFANDGGDITLTPEHEAIHSDERGRPAVVASPLSLAHWGRVDHGDFKRSQWIVRPQDISSKAREVVELLTQSKILKTILNQSNFTTYEQFLAADFTPLVPADGGGIYSGRGHDYIVANASRNEIVSNGGSDTIISRDGVDDIDAGSGNDSVLSGNHADLVKAGSGNDTVDAGAGQDTVYLGDGDDLFEGHGQSGERGRDSVDGGDGDDTIVAGGGDDTLRGDAGQDSIFGGDGDDELHGGDGNDTLRGGAGIDTIYGGRGLDVASYSDAEQAVVVNLDDASQNAGNASGEALIDVEHLEGSAHDDRLVGDRQDNVIWGRQGNDTLNGGAGNDILFVGAGEAGGVQVIESSAGQDTFVIEVDSHHVRTVYETVPLFVQNGDYFDYPGLNPDLVIGDTIRFEGINSSDVEFEIGYNGNVLNQTWEGRLSIRWTVGEVSGLYEIHRPFVNVGKFEFADGVSYDAIQLGFILGGATPTPDGSFQLVGENEDDEIASPDFGIFSILGGDGNDYLSGGAGQDSVYGGGGNDTLSAGGNALNDGFEYLFGEEGNDTYEVSKNDQGSVVINSDAEQENTHQSDSISFRDLKLDEVTIELVDYSSRSDVLGNNGRMLRFAWKGGELLVANEGNHIEYFSFSDGGAISKFEFDNHGRFNRTIHGDQSADSLLATELDDTIAGHDGNDTLNGYDGDDSLIGGEDHDYLIGGDGNDTLRGGAGVDQLLGGVGSDLIDGGSGRDIVSYIDSEEEGAIVDLADQSNNAGAAAGDVIVDIENVTGSFEVDRIFGNGIDNLINGLAGNDSLFGRVGRDTLFGGSGNDYLRGGSGADYIDGGSGTDRVNYENSNAAVKVNLASSSSQSGGHAQGDTIIGVEQAYGSAYNDTLSGTDATNVLVGKDGNDRLLGYKGRDKLLGDGGNDTLLGGADADTLDGGAGGDEAAYWHATSGIRASLANSSVNTGNAAGDIYISIEHLAGSEHRDTLYGAAGNNRLWGGKGNDRLYGREGNDILLGDENNDTLIGGIGADRLDGGSGTDEAAYWHATSGLQASLRVPERNTGEAAGDVYIDIENLSGSNYNDSLYGDHDVNRLWGRNGNDSLYGRGGNDTLDGGDGNDTLIGGSGADVLDGDSGTDVADYRDAANGLKVSLENASINTGDAVGDRYIRIENLAGSQHNDSLWGDAGANAIWGRDGDDQIDGRNGNDTVYGDNGHDRLLGASGNDSLYGGSGNDTLLGGVGADRLDGGSGSDEVAYWYATSAVRVDFQDASANRGEADGDRYTGIEHVSGSDHNDTLYGNGGANAIFGRNGHDTLDGRDGNDFLRGGDGNDRLYGGVGNDRLYGESGNDTLIGGLGADILDGAGGTDLAAYWHATSAVKVDLADASTNTGEAAGDTYVGIENLSGSAYNDTLSGNGAHNYLIGNNGNDKLYGFAGNDTLSGGHGNDTLHGNAGTDLLEGGDGDDKLYAGSINNSPPGADTLRGGNGNDYLQGVNGRNLLEGGSGNDTLNGGDDWVTADADVLRGGSGNDSLISGQVEEVREDHAHIVDKLYGDDGHDTLQGGLGRDSLVGGNHNDKLYGSNGNDTLEGGSGDDTLDAGRHTDRLFGGSGNDYLRGGSGADYIDGGSGTDRVNYENSNAAVKVNLASSSSQSGGHAQGDTIIGVEQAYGSAYNDTIRGNGSNNRLYGRDGRDDLYGNSGNDRLYGDGGNDRLIGGSGADYLNGGSGTDEAAYWHAGSGVRASLYDASSNTGEAAGDTYSSIENLAGSVHRDILIGNASNNWFWGNKGNDDIYGREGNDHLRGEDGNDRLIGGTGADTLDGGSGTDEVAYWHATSGLTASLRNPHINTGEAAGDVYVSIERLSGSRHSDRLFGSDSSNTIWGNSGNDQLYGRGGNDHLFGGSGNDTIRGDSGNDRLDGAGGNDVLKGGSGADVFVFNSTFGDDVIEDFSASQSGEKIDLSDVSSITSFSDLRANHLTRSGSDAVISDGKGNTIRLEDVSVSSLTSDDFIFV</sequence>
<dbReference type="InterPro" id="IPR011049">
    <property type="entry name" value="Serralysin-like_metalloprot_C"/>
</dbReference>
<evidence type="ECO:0000256" key="3">
    <source>
        <dbReference type="SAM" id="MobiDB-lite"/>
    </source>
</evidence>
<dbReference type="PROSITE" id="PS50818">
    <property type="entry name" value="INTEIN_C_TER"/>
    <property type="match status" value="1"/>
</dbReference>
<reference evidence="4 5" key="1">
    <citation type="submission" date="2019-10" db="EMBL/GenBank/DDBJ databases">
        <title>Epibacterium sp. nov., isolated from seawater.</title>
        <authorList>
            <person name="Zhang X."/>
            <person name="Li N."/>
        </authorList>
    </citation>
    <scope>NUCLEOTIDE SEQUENCE [LARGE SCALE GENOMIC DNA]</scope>
    <source>
        <strain evidence="4 5">SM1969</strain>
    </source>
</reference>
<comment type="caution">
    <text evidence="4">The sequence shown here is derived from an EMBL/GenBank/DDBJ whole genome shotgun (WGS) entry which is preliminary data.</text>
</comment>
<organism evidence="4 5">
    <name type="scientific">Tritonibacter aquimaris</name>
    <dbReference type="NCBI Taxonomy" id="2663379"/>
    <lineage>
        <taxon>Bacteria</taxon>
        <taxon>Pseudomonadati</taxon>
        <taxon>Pseudomonadota</taxon>
        <taxon>Alphaproteobacteria</taxon>
        <taxon>Rhodobacterales</taxon>
        <taxon>Paracoccaceae</taxon>
        <taxon>Tritonibacter</taxon>
    </lineage>
</organism>
<dbReference type="GO" id="GO:0005509">
    <property type="term" value="F:calcium ion binding"/>
    <property type="evidence" value="ECO:0007669"/>
    <property type="project" value="InterPro"/>
</dbReference>
<keyword evidence="2" id="KW-0964">Secreted</keyword>
<dbReference type="InterPro" id="IPR030934">
    <property type="entry name" value="Intein_C"/>
</dbReference>
<evidence type="ECO:0000313" key="5">
    <source>
        <dbReference type="Proteomes" id="UP000436694"/>
    </source>
</evidence>
<keyword evidence="5" id="KW-1185">Reference proteome</keyword>
<dbReference type="Pfam" id="PF00353">
    <property type="entry name" value="HemolysinCabind"/>
    <property type="match status" value="28"/>
</dbReference>
<dbReference type="InterPro" id="IPR050557">
    <property type="entry name" value="RTX_toxin/Mannuronan_C5-epim"/>
</dbReference>
<dbReference type="InterPro" id="IPR001343">
    <property type="entry name" value="Hemolysn_Ca-bd"/>
</dbReference>
<dbReference type="Gene3D" id="2.150.10.10">
    <property type="entry name" value="Serralysin-like metalloprotease, C-terminal"/>
    <property type="match status" value="16"/>
</dbReference>
<evidence type="ECO:0000256" key="2">
    <source>
        <dbReference type="ARBA" id="ARBA00022525"/>
    </source>
</evidence>
<evidence type="ECO:0000256" key="1">
    <source>
        <dbReference type="ARBA" id="ARBA00004613"/>
    </source>
</evidence>
<comment type="subcellular location">
    <subcellularLocation>
        <location evidence="1">Secreted</location>
    </subcellularLocation>
</comment>
<protein>
    <recommendedName>
        <fullName evidence="6">Bifunctional hemolysin/adenylate cyclase</fullName>
    </recommendedName>
</protein>
<name>A0A844ANQ3_9RHOB</name>
<dbReference type="PANTHER" id="PTHR38340">
    <property type="entry name" value="S-LAYER PROTEIN"/>
    <property type="match status" value="1"/>
</dbReference>
<dbReference type="RefSeq" id="WP_153549208.1">
    <property type="nucleotide sequence ID" value="NZ_WIXK01000013.1"/>
</dbReference>
<dbReference type="PRINTS" id="PR00313">
    <property type="entry name" value="CABNDNGRPT"/>
</dbReference>
<dbReference type="PANTHER" id="PTHR38340:SF1">
    <property type="entry name" value="S-LAYER PROTEIN"/>
    <property type="match status" value="1"/>
</dbReference>
<dbReference type="PROSITE" id="PS00330">
    <property type="entry name" value="HEMOLYSIN_CALCIUM"/>
    <property type="match status" value="28"/>
</dbReference>
<dbReference type="EMBL" id="WIXK01000013">
    <property type="protein sequence ID" value="MQY44320.1"/>
    <property type="molecule type" value="Genomic_DNA"/>
</dbReference>
<evidence type="ECO:0000313" key="4">
    <source>
        <dbReference type="EMBL" id="MQY44320.1"/>
    </source>
</evidence>
<feature type="region of interest" description="Disordered" evidence="3">
    <location>
        <begin position="2710"/>
        <end position="2736"/>
    </location>
</feature>
<accession>A0A844ANQ3</accession>
<dbReference type="SUPFAM" id="SSF51120">
    <property type="entry name" value="beta-Roll"/>
    <property type="match status" value="16"/>
</dbReference>
<dbReference type="Proteomes" id="UP000436694">
    <property type="component" value="Unassembled WGS sequence"/>
</dbReference>
<gene>
    <name evidence="4" type="ORF">GG681_16870</name>
</gene>
<dbReference type="GO" id="GO:0005576">
    <property type="term" value="C:extracellular region"/>
    <property type="evidence" value="ECO:0007669"/>
    <property type="project" value="UniProtKB-SubCell"/>
</dbReference>
<dbReference type="InterPro" id="IPR018511">
    <property type="entry name" value="Hemolysin-typ_Ca-bd_CS"/>
</dbReference>
<evidence type="ECO:0008006" key="6">
    <source>
        <dbReference type="Google" id="ProtNLM"/>
    </source>
</evidence>
<proteinExistence type="predicted"/>